<proteinExistence type="predicted"/>
<reference evidence="1" key="1">
    <citation type="submission" date="2020-05" db="EMBL/GenBank/DDBJ databases">
        <title>Mycena genomes resolve the evolution of fungal bioluminescence.</title>
        <authorList>
            <person name="Tsai I.J."/>
        </authorList>
    </citation>
    <scope>NUCLEOTIDE SEQUENCE</scope>
    <source>
        <strain evidence="1">160909Yilan</strain>
    </source>
</reference>
<sequence length="142" mass="14771">MALATCVPTTATFRLHNFQGHTLNLAGGVNPVVSFTAHTPPGPNEKWSFTSDMELKGSSGEVVSSAMGSPSFGPGLAQAVTTSGTGLSLTVTCINATSAYITEPALNALTAWAARHNELQSPVTFEIITLGSEQAWTFEGLD</sequence>
<organism evidence="1 2">
    <name type="scientific">Mycena sanguinolenta</name>
    <dbReference type="NCBI Taxonomy" id="230812"/>
    <lineage>
        <taxon>Eukaryota</taxon>
        <taxon>Fungi</taxon>
        <taxon>Dikarya</taxon>
        <taxon>Basidiomycota</taxon>
        <taxon>Agaricomycotina</taxon>
        <taxon>Agaricomycetes</taxon>
        <taxon>Agaricomycetidae</taxon>
        <taxon>Agaricales</taxon>
        <taxon>Marasmiineae</taxon>
        <taxon>Mycenaceae</taxon>
        <taxon>Mycena</taxon>
    </lineage>
</organism>
<evidence type="ECO:0000313" key="2">
    <source>
        <dbReference type="Proteomes" id="UP000623467"/>
    </source>
</evidence>
<evidence type="ECO:0000313" key="1">
    <source>
        <dbReference type="EMBL" id="KAF7351477.1"/>
    </source>
</evidence>
<name>A0A8H7CX73_9AGAR</name>
<dbReference type="AlphaFoldDB" id="A0A8H7CX73"/>
<comment type="caution">
    <text evidence="1">The sequence shown here is derived from an EMBL/GenBank/DDBJ whole genome shotgun (WGS) entry which is preliminary data.</text>
</comment>
<accession>A0A8H7CX73</accession>
<dbReference type="OrthoDB" id="2873031at2759"/>
<dbReference type="EMBL" id="JACAZH010000013">
    <property type="protein sequence ID" value="KAF7351477.1"/>
    <property type="molecule type" value="Genomic_DNA"/>
</dbReference>
<dbReference type="Proteomes" id="UP000623467">
    <property type="component" value="Unassembled WGS sequence"/>
</dbReference>
<keyword evidence="2" id="KW-1185">Reference proteome</keyword>
<gene>
    <name evidence="1" type="ORF">MSAN_01579900</name>
</gene>
<protein>
    <submittedName>
        <fullName evidence="1">Uncharacterized protein</fullName>
    </submittedName>
</protein>